<dbReference type="PANTHER" id="PTHR43124">
    <property type="entry name" value="PURINE EFFLUX PUMP PBUE"/>
    <property type="match status" value="1"/>
</dbReference>
<reference evidence="9 10" key="1">
    <citation type="submission" date="2017-02" db="EMBL/GenBank/DDBJ databases">
        <title>Complete genome sequences of Mycobacterium kansasii strains isolated from rhesus macaques.</title>
        <authorList>
            <person name="Panda A."/>
            <person name="Nagaraj S."/>
            <person name="Zhao X."/>
            <person name="Tettelin H."/>
            <person name="Detolla L.J."/>
        </authorList>
    </citation>
    <scope>NUCLEOTIDE SEQUENCE [LARGE SCALE GENOMIC DNA]</scope>
    <source>
        <strain evidence="9 10">11-3813</strain>
    </source>
</reference>
<dbReference type="CDD" id="cd17324">
    <property type="entry name" value="MFS_NepI_like"/>
    <property type="match status" value="1"/>
</dbReference>
<evidence type="ECO:0000256" key="5">
    <source>
        <dbReference type="ARBA" id="ARBA00023136"/>
    </source>
</evidence>
<feature type="transmembrane region" description="Helical" evidence="7">
    <location>
        <begin position="415"/>
        <end position="433"/>
    </location>
</feature>
<proteinExistence type="predicted"/>
<dbReference type="EMBL" id="MVBM01000012">
    <property type="protein sequence ID" value="OOK64588.1"/>
    <property type="molecule type" value="Genomic_DNA"/>
</dbReference>
<evidence type="ECO:0000256" key="3">
    <source>
        <dbReference type="ARBA" id="ARBA00022692"/>
    </source>
</evidence>
<feature type="transmembrane region" description="Helical" evidence="7">
    <location>
        <begin position="349"/>
        <end position="372"/>
    </location>
</feature>
<organism evidence="9 10">
    <name type="scientific">Mycobacterium kansasii</name>
    <dbReference type="NCBI Taxonomy" id="1768"/>
    <lineage>
        <taxon>Bacteria</taxon>
        <taxon>Bacillati</taxon>
        <taxon>Actinomycetota</taxon>
        <taxon>Actinomycetes</taxon>
        <taxon>Mycobacteriales</taxon>
        <taxon>Mycobacteriaceae</taxon>
        <taxon>Mycobacterium</taxon>
    </lineage>
</organism>
<feature type="region of interest" description="Disordered" evidence="6">
    <location>
        <begin position="1"/>
        <end position="32"/>
    </location>
</feature>
<gene>
    <name evidence="9" type="ORF">BZL30_9083</name>
</gene>
<feature type="transmembrane region" description="Helical" evidence="7">
    <location>
        <begin position="183"/>
        <end position="205"/>
    </location>
</feature>
<sequence length="450" mass="47251">MTHLIRRARTNRQTRGCGRVDPERRWSRPAARHAGPCWPRRRIGRGIPSDSDATSFALTLALLTSTAFLLFAQIFMVAPILPALARDFGSTEGMVGLGVPAFLVPYGWTVLVWGTVSDRWGRRRVILMSLCAFVVLTIVTPLATDVGQFIALRFVTGVAAGGVVPISVALIGDLVPYRRRGRVLGWVFGGAAGGMAFGAAGGALGEPLVGWHGLFGVVAVGGLVLLVLGLWLVPDTAAAPHPSSVRQVAAGFAELLSTSRGRRTYGYVLVNAVLHAGVYTWLGVYLHDHVQLDEEQIGLVLLGYGIPGLVLGPAIGRLADRYGRARVIPLGLALTAACAAVFASEPSLLFLQAAVVSLSLGYDMTQPALVVIVTDLSGQRGQAIGLNSCVLWVGMGIGSLVFQAILLPLGFSGAFAWFAGLSLLAGAVAIPLFRAERPPGGSRVSPAAPV</sequence>
<dbReference type="InterPro" id="IPR020846">
    <property type="entry name" value="MFS_dom"/>
</dbReference>
<feature type="transmembrane region" description="Helical" evidence="7">
    <location>
        <begin position="125"/>
        <end position="144"/>
    </location>
</feature>
<comment type="caution">
    <text evidence="9">The sequence shown here is derived from an EMBL/GenBank/DDBJ whole genome shotgun (WGS) entry which is preliminary data.</text>
</comment>
<dbReference type="InterPro" id="IPR011701">
    <property type="entry name" value="MFS"/>
</dbReference>
<evidence type="ECO:0000313" key="10">
    <source>
        <dbReference type="Proteomes" id="UP000189229"/>
    </source>
</evidence>
<dbReference type="AlphaFoldDB" id="A0A1V3WCU7"/>
<keyword evidence="5 7" id="KW-0472">Membrane</keyword>
<dbReference type="InterPro" id="IPR036259">
    <property type="entry name" value="MFS_trans_sf"/>
</dbReference>
<feature type="transmembrane region" description="Helical" evidence="7">
    <location>
        <begin position="265"/>
        <end position="285"/>
    </location>
</feature>
<dbReference type="Proteomes" id="UP000189229">
    <property type="component" value="Unassembled WGS sequence"/>
</dbReference>
<evidence type="ECO:0000259" key="8">
    <source>
        <dbReference type="PROSITE" id="PS50850"/>
    </source>
</evidence>
<keyword evidence="3 7" id="KW-0812">Transmembrane</keyword>
<evidence type="ECO:0000256" key="2">
    <source>
        <dbReference type="ARBA" id="ARBA00022475"/>
    </source>
</evidence>
<comment type="subcellular location">
    <subcellularLocation>
        <location evidence="1">Cell membrane</location>
        <topology evidence="1">Multi-pass membrane protein</topology>
    </subcellularLocation>
</comment>
<dbReference type="SUPFAM" id="SSF103473">
    <property type="entry name" value="MFS general substrate transporter"/>
    <property type="match status" value="1"/>
</dbReference>
<feature type="domain" description="Major facilitator superfamily (MFS) profile" evidence="8">
    <location>
        <begin position="59"/>
        <end position="437"/>
    </location>
</feature>
<accession>A0A1V3WCU7</accession>
<dbReference type="PROSITE" id="PS50850">
    <property type="entry name" value="MFS"/>
    <property type="match status" value="1"/>
</dbReference>
<evidence type="ECO:0000256" key="4">
    <source>
        <dbReference type="ARBA" id="ARBA00022989"/>
    </source>
</evidence>
<name>A0A1V3WCU7_MYCKA</name>
<dbReference type="InterPro" id="IPR050189">
    <property type="entry name" value="MFS_Efflux_Transporters"/>
</dbReference>
<feature type="transmembrane region" description="Helical" evidence="7">
    <location>
        <begin position="327"/>
        <end position="343"/>
    </location>
</feature>
<feature type="transmembrane region" description="Helical" evidence="7">
    <location>
        <begin position="297"/>
        <end position="315"/>
    </location>
</feature>
<feature type="transmembrane region" description="Helical" evidence="7">
    <location>
        <begin position="93"/>
        <end position="113"/>
    </location>
</feature>
<keyword evidence="2" id="KW-1003">Cell membrane</keyword>
<evidence type="ECO:0000313" key="9">
    <source>
        <dbReference type="EMBL" id="OOK64588.1"/>
    </source>
</evidence>
<feature type="compositionally biased region" description="Basic residues" evidence="6">
    <location>
        <begin position="1"/>
        <end position="12"/>
    </location>
</feature>
<evidence type="ECO:0000256" key="7">
    <source>
        <dbReference type="SAM" id="Phobius"/>
    </source>
</evidence>
<evidence type="ECO:0000256" key="1">
    <source>
        <dbReference type="ARBA" id="ARBA00004651"/>
    </source>
</evidence>
<keyword evidence="4 7" id="KW-1133">Transmembrane helix</keyword>
<dbReference type="GO" id="GO:0005886">
    <property type="term" value="C:plasma membrane"/>
    <property type="evidence" value="ECO:0007669"/>
    <property type="project" value="UniProtKB-SubCell"/>
</dbReference>
<feature type="transmembrane region" description="Helical" evidence="7">
    <location>
        <begin position="150"/>
        <end position="171"/>
    </location>
</feature>
<feature type="transmembrane region" description="Helical" evidence="7">
    <location>
        <begin position="384"/>
        <end position="409"/>
    </location>
</feature>
<dbReference type="Gene3D" id="1.20.1250.20">
    <property type="entry name" value="MFS general substrate transporter like domains"/>
    <property type="match status" value="2"/>
</dbReference>
<feature type="transmembrane region" description="Helical" evidence="7">
    <location>
        <begin position="55"/>
        <end position="81"/>
    </location>
</feature>
<feature type="transmembrane region" description="Helical" evidence="7">
    <location>
        <begin position="211"/>
        <end position="233"/>
    </location>
</feature>
<evidence type="ECO:0000256" key="6">
    <source>
        <dbReference type="SAM" id="MobiDB-lite"/>
    </source>
</evidence>
<dbReference type="GO" id="GO:0022857">
    <property type="term" value="F:transmembrane transporter activity"/>
    <property type="evidence" value="ECO:0007669"/>
    <property type="project" value="InterPro"/>
</dbReference>
<dbReference type="PANTHER" id="PTHR43124:SF3">
    <property type="entry name" value="CHLORAMPHENICOL EFFLUX PUMP RV0191"/>
    <property type="match status" value="1"/>
</dbReference>
<protein>
    <submittedName>
        <fullName evidence="9">Sugar (And other) transporter family protein</fullName>
    </submittedName>
</protein>
<dbReference type="Pfam" id="PF07690">
    <property type="entry name" value="MFS_1"/>
    <property type="match status" value="1"/>
</dbReference>